<evidence type="ECO:0000313" key="1">
    <source>
        <dbReference type="EMBL" id="CCI20927.1"/>
    </source>
</evidence>
<name>I4HFV3_MICAE</name>
<gene>
    <name evidence="1" type="ORF">MICAG_1160010</name>
</gene>
<dbReference type="HOGENOM" id="CLU_3312754_0_0_3"/>
<proteinExistence type="predicted"/>
<accession>I4HFV3</accession>
<dbReference type="AlphaFoldDB" id="I4HFV3"/>
<evidence type="ECO:0000313" key="2">
    <source>
        <dbReference type="Proteomes" id="UP000005291"/>
    </source>
</evidence>
<reference evidence="1 2" key="1">
    <citation type="submission" date="2012-04" db="EMBL/GenBank/DDBJ databases">
        <authorList>
            <person name="Genoscope - CEA"/>
        </authorList>
    </citation>
    <scope>NUCLEOTIDE SEQUENCE [LARGE SCALE GENOMIC DNA]</scope>
    <source>
        <strain evidence="1 2">9808</strain>
    </source>
</reference>
<dbReference type="EMBL" id="CAIN01000020">
    <property type="protein sequence ID" value="CCI20927.1"/>
    <property type="molecule type" value="Genomic_DNA"/>
</dbReference>
<organism evidence="1 2">
    <name type="scientific">Microcystis aeruginosa PCC 9808</name>
    <dbReference type="NCBI Taxonomy" id="1160284"/>
    <lineage>
        <taxon>Bacteria</taxon>
        <taxon>Bacillati</taxon>
        <taxon>Cyanobacteriota</taxon>
        <taxon>Cyanophyceae</taxon>
        <taxon>Oscillatoriophycideae</taxon>
        <taxon>Chroococcales</taxon>
        <taxon>Microcystaceae</taxon>
        <taxon>Microcystis</taxon>
    </lineage>
</organism>
<comment type="caution">
    <text evidence="1">The sequence shown here is derived from an EMBL/GenBank/DDBJ whole genome shotgun (WGS) entry which is preliminary data.</text>
</comment>
<sequence length="40" mass="4415">MYFTGSSVCVMQWTGAIRDETLIETDITAIFVNCLRSGAN</sequence>
<protein>
    <submittedName>
        <fullName evidence="1">Uncharacterized protein</fullName>
    </submittedName>
</protein>
<dbReference type="Proteomes" id="UP000005291">
    <property type="component" value="Unassembled WGS sequence"/>
</dbReference>